<reference evidence="2" key="1">
    <citation type="submission" date="2018-06" db="EMBL/GenBank/DDBJ databases">
        <authorList>
            <person name="Zhirakovskaya E."/>
        </authorList>
    </citation>
    <scope>NUCLEOTIDE SEQUENCE</scope>
</reference>
<organism evidence="2">
    <name type="scientific">hydrothermal vent metagenome</name>
    <dbReference type="NCBI Taxonomy" id="652676"/>
    <lineage>
        <taxon>unclassified sequences</taxon>
        <taxon>metagenomes</taxon>
        <taxon>ecological metagenomes</taxon>
    </lineage>
</organism>
<dbReference type="Gene3D" id="3.30.750.24">
    <property type="entry name" value="STAS domain"/>
    <property type="match status" value="1"/>
</dbReference>
<dbReference type="Pfam" id="PF01740">
    <property type="entry name" value="STAS"/>
    <property type="match status" value="1"/>
</dbReference>
<gene>
    <name evidence="2" type="ORF">MNBD_GAMMA06-2176</name>
</gene>
<evidence type="ECO:0000313" key="2">
    <source>
        <dbReference type="EMBL" id="VAW51218.1"/>
    </source>
</evidence>
<dbReference type="PANTHER" id="PTHR35849">
    <property type="entry name" value="BLR2341 PROTEIN"/>
    <property type="match status" value="1"/>
</dbReference>
<dbReference type="InterPro" id="IPR036513">
    <property type="entry name" value="STAS_dom_sf"/>
</dbReference>
<protein>
    <recommendedName>
        <fullName evidence="1">STAS domain-containing protein</fullName>
    </recommendedName>
</protein>
<dbReference type="PANTHER" id="PTHR35849:SF2">
    <property type="entry name" value="BLR2341 PROTEIN"/>
    <property type="match status" value="1"/>
</dbReference>
<dbReference type="EMBL" id="UOFD01000025">
    <property type="protein sequence ID" value="VAW51218.1"/>
    <property type="molecule type" value="Genomic_DNA"/>
</dbReference>
<dbReference type="PROSITE" id="PS50801">
    <property type="entry name" value="STAS"/>
    <property type="match status" value="1"/>
</dbReference>
<accession>A0A3B0W5L4</accession>
<dbReference type="InterPro" id="IPR002645">
    <property type="entry name" value="STAS_dom"/>
</dbReference>
<feature type="domain" description="STAS" evidence="1">
    <location>
        <begin position="1"/>
        <end position="107"/>
    </location>
</feature>
<evidence type="ECO:0000259" key="1">
    <source>
        <dbReference type="PROSITE" id="PS50801"/>
    </source>
</evidence>
<dbReference type="CDD" id="cd07043">
    <property type="entry name" value="STAS_anti-anti-sigma_factors"/>
    <property type="match status" value="1"/>
</dbReference>
<sequence>MAIKIVNDADKSILSIDGELTIYSAAEYKKYLVENFTSEHTLEVNLEGVEEIDTCGLQLLAAMCKQLSDNGNEINIAATSEVAKEALETSRLMTNMTFIADEAKHES</sequence>
<dbReference type="AlphaFoldDB" id="A0A3B0W5L4"/>
<name>A0A3B0W5L4_9ZZZZ</name>
<proteinExistence type="predicted"/>
<dbReference type="SUPFAM" id="SSF52091">
    <property type="entry name" value="SpoIIaa-like"/>
    <property type="match status" value="1"/>
</dbReference>
<dbReference type="InterPro" id="IPR052746">
    <property type="entry name" value="MlaB_ABC_Transporter"/>
</dbReference>